<gene>
    <name evidence="3" type="ORF">GTP77_16205</name>
</gene>
<keyword evidence="2" id="KW-0732">Signal</keyword>
<feature type="compositionally biased region" description="Basic and acidic residues" evidence="1">
    <location>
        <begin position="101"/>
        <end position="111"/>
    </location>
</feature>
<feature type="chain" id="PRO_5031155963" evidence="2">
    <location>
        <begin position="25"/>
        <end position="182"/>
    </location>
</feature>
<name>A0A7X4KM45_9BURK</name>
<evidence type="ECO:0000313" key="4">
    <source>
        <dbReference type="Proteomes" id="UP000450676"/>
    </source>
</evidence>
<sequence>MKQYRLACAPLMGLLAVLALPALAQAQYMWLDDKGLKQLSDQPPPPSVPQNRILKQPRGQGVGNAAVQAAPAAASTTAASAEPAPEGAEPKVKRPPTLAERNAEFAKRKAESQAAEQKAAQEAAQQAERSANCEAARSNQAALNSGNRMTEYDKNGERIFLTDEQRAERAKRAQKTLANCSK</sequence>
<keyword evidence="4" id="KW-1185">Reference proteome</keyword>
<dbReference type="EMBL" id="WWCU01000017">
    <property type="protein sequence ID" value="MYN08874.1"/>
    <property type="molecule type" value="Genomic_DNA"/>
</dbReference>
<feature type="region of interest" description="Disordered" evidence="1">
    <location>
        <begin position="37"/>
        <end position="148"/>
    </location>
</feature>
<reference evidence="3 4" key="1">
    <citation type="submission" date="2019-12" db="EMBL/GenBank/DDBJ databases">
        <title>Novel species isolated from a subtropical stream in China.</title>
        <authorList>
            <person name="Lu H."/>
        </authorList>
    </citation>
    <scope>NUCLEOTIDE SEQUENCE [LARGE SCALE GENOMIC DNA]</scope>
    <source>
        <strain evidence="3 4">FT127W</strain>
    </source>
</reference>
<dbReference type="RefSeq" id="WP_161073178.1">
    <property type="nucleotide sequence ID" value="NZ_WWCU01000017.1"/>
</dbReference>
<feature type="signal peptide" evidence="2">
    <location>
        <begin position="1"/>
        <end position="24"/>
    </location>
</feature>
<proteinExistence type="predicted"/>
<evidence type="ECO:0000256" key="2">
    <source>
        <dbReference type="SAM" id="SignalP"/>
    </source>
</evidence>
<dbReference type="Proteomes" id="UP000450676">
    <property type="component" value="Unassembled WGS sequence"/>
</dbReference>
<dbReference type="AlphaFoldDB" id="A0A7X4KM45"/>
<organism evidence="3 4">
    <name type="scientific">Pseudoduganella aquatica</name>
    <dbReference type="NCBI Taxonomy" id="2660641"/>
    <lineage>
        <taxon>Bacteria</taxon>
        <taxon>Pseudomonadati</taxon>
        <taxon>Pseudomonadota</taxon>
        <taxon>Betaproteobacteria</taxon>
        <taxon>Burkholderiales</taxon>
        <taxon>Oxalobacteraceae</taxon>
        <taxon>Telluria group</taxon>
        <taxon>Pseudoduganella</taxon>
    </lineage>
</organism>
<feature type="compositionally biased region" description="Low complexity" evidence="1">
    <location>
        <begin position="63"/>
        <end position="87"/>
    </location>
</feature>
<feature type="compositionally biased region" description="Polar residues" evidence="1">
    <location>
        <begin position="137"/>
        <end position="148"/>
    </location>
</feature>
<accession>A0A7X4KM45</accession>
<feature type="compositionally biased region" description="Low complexity" evidence="1">
    <location>
        <begin position="112"/>
        <end position="130"/>
    </location>
</feature>
<comment type="caution">
    <text evidence="3">The sequence shown here is derived from an EMBL/GenBank/DDBJ whole genome shotgun (WGS) entry which is preliminary data.</text>
</comment>
<evidence type="ECO:0000313" key="3">
    <source>
        <dbReference type="EMBL" id="MYN08874.1"/>
    </source>
</evidence>
<protein>
    <submittedName>
        <fullName evidence="3">DUF4124 domain-containing protein</fullName>
    </submittedName>
</protein>
<evidence type="ECO:0000256" key="1">
    <source>
        <dbReference type="SAM" id="MobiDB-lite"/>
    </source>
</evidence>